<proteinExistence type="predicted"/>
<keyword evidence="5" id="KW-1185">Reference proteome</keyword>
<keyword evidence="2" id="KW-0812">Transmembrane</keyword>
<reference evidence="3" key="2">
    <citation type="submission" date="2015-02" db="EMBL/GenBank/DDBJ databases">
        <authorList>
            <person name="Vasilyev I.Y."/>
            <person name="Siniagina M.N."/>
            <person name="Malanin S.Y."/>
            <person name="Boulygina E.A."/>
            <person name="Grygoryeva T.V."/>
            <person name="Yarullina D.R."/>
            <person name="Ilinskaya O.N."/>
        </authorList>
    </citation>
    <scope>NUCLEOTIDE SEQUENCE</scope>
    <source>
        <strain evidence="3">VKM Ac-1804</strain>
    </source>
</reference>
<reference evidence="6" key="3">
    <citation type="submission" date="2017-02" db="EMBL/GenBank/DDBJ databases">
        <authorList>
            <person name="Varghese N."/>
            <person name="Submissions S."/>
        </authorList>
    </citation>
    <scope>NUCLEOTIDE SEQUENCE [LARGE SCALE GENOMIC DNA]</scope>
    <source>
        <strain evidence="6">VKM Ac-2052</strain>
    </source>
</reference>
<reference evidence="3 5" key="1">
    <citation type="journal article" date="2001" name="Int. J. Syst. Evol. Microbiol.">
        <title>Agreia bicolorata gen. nov., sp. nov., to accommodate actinobacteria isolated from narrow reed grass infected by the nematode Heteroanguina graminophila.</title>
        <authorList>
            <person name="Evtushenko L.I."/>
            <person name="Dorofeeva L.V."/>
            <person name="Dobrovolskaya T.G."/>
            <person name="Streshinskaya G.M."/>
            <person name="Subbotin S.A."/>
            <person name="Tiedje J.M."/>
        </authorList>
    </citation>
    <scope>NUCLEOTIDE SEQUENCE [LARGE SCALE GENOMIC DNA]</scope>
    <source>
        <strain evidence="3 5">VKM Ac-1804</strain>
    </source>
</reference>
<dbReference type="EMBL" id="FUYG01000003">
    <property type="protein sequence ID" value="SKA91814.1"/>
    <property type="molecule type" value="Genomic_DNA"/>
</dbReference>
<keyword evidence="2" id="KW-0472">Membrane</keyword>
<keyword evidence="2" id="KW-1133">Transmembrane helix</keyword>
<organism evidence="4 6">
    <name type="scientific">Agreia bicolorata</name>
    <dbReference type="NCBI Taxonomy" id="110935"/>
    <lineage>
        <taxon>Bacteria</taxon>
        <taxon>Bacillati</taxon>
        <taxon>Actinomycetota</taxon>
        <taxon>Actinomycetes</taxon>
        <taxon>Micrococcales</taxon>
        <taxon>Microbacteriaceae</taxon>
        <taxon>Agreia</taxon>
    </lineage>
</organism>
<sequence length="247" mass="25859">MTYPQNAIPQPQAAGTALSNRRLLSLVTTSLGGYLLLSSLTGQVTQVLSGAEYMRNLGFAFGLLLTLNLLFALAVALLGLFFATASLARRGIAAGIVTLAVILIAIFQAVRFSMGFGAATTFIAFTFADPYVMLPMAFGAAWFVVRYRPALAFVALALVVIVALAHWALLTFGADTATSSLVMLLLGATVTAAIGWGGAIASRLFGGNRAPVSAESSPTAQQYAQPQQAPAIYSQQNDRPAERGPVI</sequence>
<dbReference type="Proteomes" id="UP000189735">
    <property type="component" value="Unassembled WGS sequence"/>
</dbReference>
<accession>A0A1T4XQK8</accession>
<dbReference type="AlphaFoldDB" id="A0A1T4XQK8"/>
<dbReference type="RefSeq" id="WP_044440166.1">
    <property type="nucleotide sequence ID" value="NZ_FUYG01000003.1"/>
</dbReference>
<evidence type="ECO:0000313" key="5">
    <source>
        <dbReference type="Proteomes" id="UP000032503"/>
    </source>
</evidence>
<evidence type="ECO:0000313" key="4">
    <source>
        <dbReference type="EMBL" id="SKA91814.1"/>
    </source>
</evidence>
<feature type="transmembrane region" description="Helical" evidence="2">
    <location>
        <begin position="122"/>
        <end position="143"/>
    </location>
</feature>
<feature type="compositionally biased region" description="Low complexity" evidence="1">
    <location>
        <begin position="216"/>
        <end position="236"/>
    </location>
</feature>
<feature type="transmembrane region" description="Helical" evidence="2">
    <location>
        <begin position="23"/>
        <end position="45"/>
    </location>
</feature>
<evidence type="ECO:0000313" key="3">
    <source>
        <dbReference type="EMBL" id="KJC65219.1"/>
    </source>
</evidence>
<dbReference type="Proteomes" id="UP000032503">
    <property type="component" value="Unassembled WGS sequence"/>
</dbReference>
<feature type="transmembrane region" description="Helical" evidence="2">
    <location>
        <begin position="57"/>
        <end position="84"/>
    </location>
</feature>
<feature type="transmembrane region" description="Helical" evidence="2">
    <location>
        <begin position="91"/>
        <end position="110"/>
    </location>
</feature>
<gene>
    <name evidence="4" type="ORF">SAMN06295879_1550</name>
    <name evidence="3" type="ORF">TZ00_06800</name>
</gene>
<reference evidence="4" key="4">
    <citation type="submission" date="2017-02" db="EMBL/GenBank/DDBJ databases">
        <authorList>
            <person name="Peterson S.W."/>
        </authorList>
    </citation>
    <scope>NUCLEOTIDE SEQUENCE [LARGE SCALE GENOMIC DNA]</scope>
    <source>
        <strain evidence="4">VKM Ac-2052</strain>
    </source>
</reference>
<evidence type="ECO:0000313" key="6">
    <source>
        <dbReference type="Proteomes" id="UP000189735"/>
    </source>
</evidence>
<feature type="transmembrane region" description="Helical" evidence="2">
    <location>
        <begin position="150"/>
        <end position="169"/>
    </location>
</feature>
<name>A0A1T4XQK8_9MICO</name>
<feature type="region of interest" description="Disordered" evidence="1">
    <location>
        <begin position="212"/>
        <end position="247"/>
    </location>
</feature>
<evidence type="ECO:0000256" key="2">
    <source>
        <dbReference type="SAM" id="Phobius"/>
    </source>
</evidence>
<dbReference type="EMBL" id="JYFC01000002">
    <property type="protein sequence ID" value="KJC65219.1"/>
    <property type="molecule type" value="Genomic_DNA"/>
</dbReference>
<feature type="transmembrane region" description="Helical" evidence="2">
    <location>
        <begin position="181"/>
        <end position="201"/>
    </location>
</feature>
<protein>
    <submittedName>
        <fullName evidence="4">Uncharacterized protein</fullName>
    </submittedName>
</protein>
<evidence type="ECO:0000256" key="1">
    <source>
        <dbReference type="SAM" id="MobiDB-lite"/>
    </source>
</evidence>